<gene>
    <name evidence="1" type="ORF">FDY93_17760</name>
</gene>
<accession>A0ABY2UD42</accession>
<proteinExistence type="predicted"/>
<dbReference type="RefSeq" id="WP_138237095.1">
    <property type="nucleotide sequence ID" value="NZ_CP185860.1"/>
</dbReference>
<organism evidence="1 2">
    <name type="scientific">Microbulbifer harenosus</name>
    <dbReference type="NCBI Taxonomy" id="2576840"/>
    <lineage>
        <taxon>Bacteria</taxon>
        <taxon>Pseudomonadati</taxon>
        <taxon>Pseudomonadota</taxon>
        <taxon>Gammaproteobacteria</taxon>
        <taxon>Cellvibrionales</taxon>
        <taxon>Microbulbiferaceae</taxon>
        <taxon>Microbulbifer</taxon>
    </lineage>
</organism>
<name>A0ABY2UD42_9GAMM</name>
<protein>
    <submittedName>
        <fullName evidence="1">Uncharacterized protein</fullName>
    </submittedName>
</protein>
<reference evidence="1 2" key="1">
    <citation type="submission" date="2019-05" db="EMBL/GenBank/DDBJ databases">
        <title>Microbulbifer harenosus sp. nov., an alginate-degrading bacterium isolated from coastal sand.</title>
        <authorList>
            <person name="Huang H."/>
            <person name="Mo K."/>
            <person name="Bao S."/>
        </authorList>
    </citation>
    <scope>NUCLEOTIDE SEQUENCE [LARGE SCALE GENOMIC DNA]</scope>
    <source>
        <strain evidence="1 2">HB161719</strain>
    </source>
</reference>
<keyword evidence="2" id="KW-1185">Reference proteome</keyword>
<comment type="caution">
    <text evidence="1">The sequence shown here is derived from an EMBL/GenBank/DDBJ whole genome shotgun (WGS) entry which is preliminary data.</text>
</comment>
<evidence type="ECO:0000313" key="2">
    <source>
        <dbReference type="Proteomes" id="UP000306791"/>
    </source>
</evidence>
<sequence length="84" mass="9727">MKFLELEVRTALVVHGYDENNREIVEKVDEPEFKTKLIAPTRIQSISEQYLLVTGSNGRIMYWEYRGSMDELHGRLAEAGLMLP</sequence>
<dbReference type="Proteomes" id="UP000306791">
    <property type="component" value="Unassembled WGS sequence"/>
</dbReference>
<evidence type="ECO:0000313" key="1">
    <source>
        <dbReference type="EMBL" id="TLM74308.1"/>
    </source>
</evidence>
<dbReference type="EMBL" id="VANI01000022">
    <property type="protein sequence ID" value="TLM74308.1"/>
    <property type="molecule type" value="Genomic_DNA"/>
</dbReference>